<accession>A0A0D5NET0</accession>
<evidence type="ECO:0008006" key="5">
    <source>
        <dbReference type="Google" id="ProtNLM"/>
    </source>
</evidence>
<proteinExistence type="predicted"/>
<evidence type="ECO:0000256" key="2">
    <source>
        <dbReference type="SAM" id="Phobius"/>
    </source>
</evidence>
<dbReference type="InterPro" id="IPR052528">
    <property type="entry name" value="Sugar_transport-like"/>
</dbReference>
<dbReference type="RefSeq" id="WP_045668922.1">
    <property type="nucleotide sequence ID" value="NZ_CP011058.1"/>
</dbReference>
<feature type="transmembrane region" description="Helical" evidence="2">
    <location>
        <begin position="179"/>
        <end position="203"/>
    </location>
</feature>
<keyword evidence="2" id="KW-0812">Transmembrane</keyword>
<protein>
    <recommendedName>
        <fullName evidence="5">MFS transporter</fullName>
    </recommendedName>
</protein>
<keyword evidence="2" id="KW-0472">Membrane</keyword>
<dbReference type="GO" id="GO:0022857">
    <property type="term" value="F:transmembrane transporter activity"/>
    <property type="evidence" value="ECO:0007669"/>
    <property type="project" value="InterPro"/>
</dbReference>
<dbReference type="OrthoDB" id="2767994at2"/>
<feature type="transmembrane region" description="Helical" evidence="2">
    <location>
        <begin position="224"/>
        <end position="246"/>
    </location>
</feature>
<feature type="transmembrane region" description="Helical" evidence="2">
    <location>
        <begin position="258"/>
        <end position="275"/>
    </location>
</feature>
<dbReference type="PANTHER" id="PTHR23526:SF2">
    <property type="entry name" value="MAJOR FACILITATOR SUPERFAMILY (MFS) PROFILE DOMAIN-CONTAINING PROTEIN"/>
    <property type="match status" value="1"/>
</dbReference>
<dbReference type="PANTHER" id="PTHR23526">
    <property type="entry name" value="INTEGRAL MEMBRANE TRANSPORT PROTEIN-RELATED"/>
    <property type="match status" value="1"/>
</dbReference>
<dbReference type="SUPFAM" id="SSF103473">
    <property type="entry name" value="MFS general substrate transporter"/>
    <property type="match status" value="1"/>
</dbReference>
<feature type="transmembrane region" description="Helical" evidence="2">
    <location>
        <begin position="383"/>
        <end position="403"/>
    </location>
</feature>
<feature type="transmembrane region" description="Helical" evidence="2">
    <location>
        <begin position="284"/>
        <end position="305"/>
    </location>
</feature>
<dbReference type="InterPro" id="IPR011701">
    <property type="entry name" value="MFS"/>
</dbReference>
<keyword evidence="2" id="KW-1133">Transmembrane helix</keyword>
<dbReference type="InterPro" id="IPR036259">
    <property type="entry name" value="MFS_trans_sf"/>
</dbReference>
<reference evidence="4" key="2">
    <citation type="submission" date="2015-03" db="EMBL/GenBank/DDBJ databases">
        <title>Genome sequence of Paenibacillus beijingensis strain DSM 24997T.</title>
        <authorList>
            <person name="Kwak Y."/>
            <person name="Shin J.-H."/>
        </authorList>
    </citation>
    <scope>NUCLEOTIDE SEQUENCE [LARGE SCALE GENOMIC DNA]</scope>
    <source>
        <strain evidence="4">DSM 24997</strain>
    </source>
</reference>
<sequence length="411" mass="46164">MNLHTETAAINRPMLPKAAKVLLWIIGFNSLGNSLSNIFINVYWLKITQDVSETLMFNWISYLAWLPAFAAAGWLSKKAARSKALWIGSLLQVLFYVAVLGLGERSANWLEALGVLYGVGSGFYWLAANVLTVDVTRPANRDWFNGLNGIFGSLSGMFGPLLAGWVVAVMPGFAGYTTIFVAAFLCFLLSLLASFLLPADSVPGAFEWRRMLGVWKKQREWRQISWAFVFISFREGVLSIVIWLWIYMATGSENTTGNYAFVTTFLSVVVFYLIGRYGQERHRWLFLTWGTTLLSLSLIGITVHLNPWTLMLFAVLDAVSKPMFNAPFFTISYNAVSRHDLKGQIRVELMVWRELALSVGRIASVGLLVWLYKATDPANTLSWFLLAVIAAGVLPVYFLRTLFNRHPSSYS</sequence>
<name>A0A0D5NET0_9BACL</name>
<evidence type="ECO:0000256" key="1">
    <source>
        <dbReference type="ARBA" id="ARBA00004651"/>
    </source>
</evidence>
<dbReference type="STRING" id="1126833.VN24_01170"/>
<feature type="transmembrane region" description="Helical" evidence="2">
    <location>
        <begin position="21"/>
        <end position="44"/>
    </location>
</feature>
<evidence type="ECO:0000313" key="4">
    <source>
        <dbReference type="Proteomes" id="UP000032633"/>
    </source>
</evidence>
<dbReference type="KEGG" id="pbj:VN24_01170"/>
<dbReference type="EMBL" id="CP011058">
    <property type="protein sequence ID" value="AJY73487.1"/>
    <property type="molecule type" value="Genomic_DNA"/>
</dbReference>
<dbReference type="HOGENOM" id="CLU_054389_0_0_9"/>
<feature type="transmembrane region" description="Helical" evidence="2">
    <location>
        <begin position="143"/>
        <end position="167"/>
    </location>
</feature>
<feature type="transmembrane region" description="Helical" evidence="2">
    <location>
        <begin position="56"/>
        <end position="75"/>
    </location>
</feature>
<keyword evidence="4" id="KW-1185">Reference proteome</keyword>
<dbReference type="GO" id="GO:0005886">
    <property type="term" value="C:plasma membrane"/>
    <property type="evidence" value="ECO:0007669"/>
    <property type="project" value="UniProtKB-SubCell"/>
</dbReference>
<dbReference type="Pfam" id="PF07690">
    <property type="entry name" value="MFS_1"/>
    <property type="match status" value="1"/>
</dbReference>
<reference evidence="3 4" key="1">
    <citation type="journal article" date="2015" name="J. Biotechnol.">
        <title>Complete genome sequence of Paenibacillus beijingensis 7188(T) (=DSM 24997(T)), a novel rhizobacterium from jujube garden soil.</title>
        <authorList>
            <person name="Kwak Y."/>
            <person name="Shin J.H."/>
        </authorList>
    </citation>
    <scope>NUCLEOTIDE SEQUENCE [LARGE SCALE GENOMIC DNA]</scope>
    <source>
        <strain evidence="3 4">DSM 24997</strain>
    </source>
</reference>
<comment type="subcellular location">
    <subcellularLocation>
        <location evidence="1">Cell membrane</location>
        <topology evidence="1">Multi-pass membrane protein</topology>
    </subcellularLocation>
</comment>
<feature type="transmembrane region" description="Helical" evidence="2">
    <location>
        <begin position="351"/>
        <end position="371"/>
    </location>
</feature>
<feature type="transmembrane region" description="Helical" evidence="2">
    <location>
        <begin position="311"/>
        <end position="331"/>
    </location>
</feature>
<dbReference type="PATRIC" id="fig|1126833.4.peg.263"/>
<feature type="transmembrane region" description="Helical" evidence="2">
    <location>
        <begin position="84"/>
        <end position="103"/>
    </location>
</feature>
<dbReference type="Proteomes" id="UP000032633">
    <property type="component" value="Chromosome"/>
</dbReference>
<dbReference type="AlphaFoldDB" id="A0A0D5NET0"/>
<dbReference type="Gene3D" id="1.20.1250.20">
    <property type="entry name" value="MFS general substrate transporter like domains"/>
    <property type="match status" value="2"/>
</dbReference>
<evidence type="ECO:0000313" key="3">
    <source>
        <dbReference type="EMBL" id="AJY73487.1"/>
    </source>
</evidence>
<feature type="transmembrane region" description="Helical" evidence="2">
    <location>
        <begin position="109"/>
        <end position="131"/>
    </location>
</feature>
<organism evidence="3 4">
    <name type="scientific">Paenibacillus beijingensis</name>
    <dbReference type="NCBI Taxonomy" id="1126833"/>
    <lineage>
        <taxon>Bacteria</taxon>
        <taxon>Bacillati</taxon>
        <taxon>Bacillota</taxon>
        <taxon>Bacilli</taxon>
        <taxon>Bacillales</taxon>
        <taxon>Paenibacillaceae</taxon>
        <taxon>Paenibacillus</taxon>
    </lineage>
</organism>
<gene>
    <name evidence="3" type="ORF">VN24_01170</name>
</gene>